<evidence type="ECO:0000256" key="4">
    <source>
        <dbReference type="SAM" id="SignalP"/>
    </source>
</evidence>
<dbReference type="SUPFAM" id="SSF49303">
    <property type="entry name" value="beta-Galactosidase/glucuronidase domain"/>
    <property type="match status" value="1"/>
</dbReference>
<protein>
    <recommendedName>
        <fullName evidence="10">Glycoside hydrolase family 2 protein</fullName>
    </recommendedName>
</protein>
<dbReference type="OMA" id="PQCGSPF"/>
<dbReference type="PANTHER" id="PTHR42732:SF2">
    <property type="entry name" value="BETA-MANNOSIDASE"/>
    <property type="match status" value="1"/>
</dbReference>
<evidence type="ECO:0000313" key="8">
    <source>
        <dbReference type="EMBL" id="OSS52075.1"/>
    </source>
</evidence>
<organism evidence="8 9">
    <name type="scientific">Epicoccum nigrum</name>
    <name type="common">Soil fungus</name>
    <name type="synonym">Epicoccum purpurascens</name>
    <dbReference type="NCBI Taxonomy" id="105696"/>
    <lineage>
        <taxon>Eukaryota</taxon>
        <taxon>Fungi</taxon>
        <taxon>Dikarya</taxon>
        <taxon>Ascomycota</taxon>
        <taxon>Pezizomycotina</taxon>
        <taxon>Dothideomycetes</taxon>
        <taxon>Pleosporomycetidae</taxon>
        <taxon>Pleosporales</taxon>
        <taxon>Pleosporineae</taxon>
        <taxon>Didymellaceae</taxon>
        <taxon>Epicoccum</taxon>
    </lineage>
</organism>
<dbReference type="Gene3D" id="3.20.20.80">
    <property type="entry name" value="Glycosidases"/>
    <property type="match status" value="1"/>
</dbReference>
<dbReference type="InterPro" id="IPR006103">
    <property type="entry name" value="Glyco_hydro_2_cat"/>
</dbReference>
<evidence type="ECO:0000313" key="9">
    <source>
        <dbReference type="Proteomes" id="UP000193240"/>
    </source>
</evidence>
<dbReference type="InParanoid" id="A0A1Y2M7I7"/>
<keyword evidence="2" id="KW-0378">Hydrolase</keyword>
<dbReference type="GO" id="GO:0005975">
    <property type="term" value="P:carbohydrate metabolic process"/>
    <property type="evidence" value="ECO:0007669"/>
    <property type="project" value="InterPro"/>
</dbReference>
<evidence type="ECO:0008006" key="10">
    <source>
        <dbReference type="Google" id="ProtNLM"/>
    </source>
</evidence>
<feature type="domain" description="Glycoside hydrolase family 2 immunoglobulin-like beta-sandwich" evidence="5">
    <location>
        <begin position="234"/>
        <end position="323"/>
    </location>
</feature>
<keyword evidence="4" id="KW-0732">Signal</keyword>
<dbReference type="Gene3D" id="2.60.120.260">
    <property type="entry name" value="Galactose-binding domain-like"/>
    <property type="match status" value="1"/>
</dbReference>
<evidence type="ECO:0000259" key="6">
    <source>
        <dbReference type="Pfam" id="PF02836"/>
    </source>
</evidence>
<dbReference type="Pfam" id="PF00703">
    <property type="entry name" value="Glyco_hydro_2"/>
    <property type="match status" value="1"/>
</dbReference>
<dbReference type="Proteomes" id="UP000193240">
    <property type="component" value="Unassembled WGS sequence"/>
</dbReference>
<name>A0A1Y2M7I7_EPING</name>
<evidence type="ECO:0000256" key="1">
    <source>
        <dbReference type="ARBA" id="ARBA00007401"/>
    </source>
</evidence>
<feature type="domain" description="Glycoside hydrolase family 2 catalytic" evidence="6">
    <location>
        <begin position="365"/>
        <end position="501"/>
    </location>
</feature>
<dbReference type="SUPFAM" id="SSF49785">
    <property type="entry name" value="Galactose-binding domain-like"/>
    <property type="match status" value="1"/>
</dbReference>
<dbReference type="Pfam" id="PF02836">
    <property type="entry name" value="Glyco_hydro_2_C"/>
    <property type="match status" value="1"/>
</dbReference>
<dbReference type="STRING" id="105696.A0A1Y2M7I7"/>
<dbReference type="PANTHER" id="PTHR42732">
    <property type="entry name" value="BETA-GALACTOSIDASE"/>
    <property type="match status" value="1"/>
</dbReference>
<evidence type="ECO:0000259" key="5">
    <source>
        <dbReference type="Pfam" id="PF00703"/>
    </source>
</evidence>
<dbReference type="GO" id="GO:0004553">
    <property type="term" value="F:hydrolase activity, hydrolyzing O-glycosyl compounds"/>
    <property type="evidence" value="ECO:0007669"/>
    <property type="project" value="InterPro"/>
</dbReference>
<evidence type="ECO:0000256" key="2">
    <source>
        <dbReference type="ARBA" id="ARBA00022801"/>
    </source>
</evidence>
<evidence type="ECO:0000256" key="3">
    <source>
        <dbReference type="ARBA" id="ARBA00023295"/>
    </source>
</evidence>
<keyword evidence="9" id="KW-1185">Reference proteome</keyword>
<dbReference type="InterPro" id="IPR008979">
    <property type="entry name" value="Galactose-bd-like_sf"/>
</dbReference>
<reference evidence="8 9" key="1">
    <citation type="journal article" date="2017" name="Genome Announc.">
        <title>Genome sequence of the saprophytic ascomycete Epicoccum nigrum ICMP 19927 strain isolated from New Zealand.</title>
        <authorList>
            <person name="Fokin M."/>
            <person name="Fleetwood D."/>
            <person name="Weir B.S."/>
            <person name="Villas-Boas S.G."/>
        </authorList>
    </citation>
    <scope>NUCLEOTIDE SEQUENCE [LARGE SCALE GENOMIC DNA]</scope>
    <source>
        <strain evidence="8 9">ICMP 19927</strain>
    </source>
</reference>
<dbReference type="InterPro" id="IPR036156">
    <property type="entry name" value="Beta-gal/glucu_dom_sf"/>
</dbReference>
<evidence type="ECO:0000259" key="7">
    <source>
        <dbReference type="Pfam" id="PF02837"/>
    </source>
</evidence>
<dbReference type="SUPFAM" id="SSF51445">
    <property type="entry name" value="(Trans)glycosidases"/>
    <property type="match status" value="1"/>
</dbReference>
<proteinExistence type="inferred from homology"/>
<dbReference type="InterPro" id="IPR006104">
    <property type="entry name" value="Glyco_hydro_2_N"/>
</dbReference>
<sequence length="668" mass="74879">MRLLGVVTTLLTSATLATCGILPRQANNTGYELKTGPLDTKWTKDVGTNPWPEHPRPRVQRDLWKNLNGVWRWTNTTAGQVDSPPKNQKLEREVLVPSCLESALSGIMEKGHLYSWFQTTFDIPTDWPRGNRVLLNFGAVDYEATVYVNGQKVGFHRGGYFEFTFDVTDYLNTADVSMNGSVKNELLVHVFDPTDTDRYQIPIGKQTLTRGGMIWYTPCTGIWQTVWLESTPKDYITTVDLAAGADGVVNVTVHSNGNGSAPVNIVIFEQDSNEEVASAKGASNSPFIFKVDSPGLWTPDSPTLYNIAITLGEDNIYSYTGFRTISRGVVDGIQRVLLNGEFYAFFSPLDQGFWPDGIYTPPTVEAMRYDLEQLKEVGFNAVRKHIKVEPALYYKAADELGFLIIQDMPSMRPDLPDPNNSCGSIRLEGPEAQQEFNRQLGLMVQQLRSYTSIFAWTIYNEEWGQSTDASKPWPEFELTDLVRSLDPTRLVNAVSGWTDHTAGDFDDNHHYSTPQCGSPFYSVQGSGPSGYNSAYDPSRIGFQGEFGGVGTQFLEGQHAWFTDPSQQTAYELANTTEMWNYRCIQNIEQLREQIERFACSGGVWTQTTDVEGEVNGLLSYDRRVNRMDKGLWKDTIQSLYDAAAKRRNGTVTVEGRNVGMEGFQNVFP</sequence>
<dbReference type="Pfam" id="PF02837">
    <property type="entry name" value="Glyco_hydro_2_N"/>
    <property type="match status" value="1"/>
</dbReference>
<feature type="chain" id="PRO_5010992800" description="Glycoside hydrolase family 2 protein" evidence="4">
    <location>
        <begin position="20"/>
        <end position="668"/>
    </location>
</feature>
<feature type="domain" description="Glycosyl hydrolases family 2 sugar binding" evidence="7">
    <location>
        <begin position="115"/>
        <end position="175"/>
    </location>
</feature>
<feature type="signal peptide" evidence="4">
    <location>
        <begin position="1"/>
        <end position="19"/>
    </location>
</feature>
<dbReference type="InterPro" id="IPR013783">
    <property type="entry name" value="Ig-like_fold"/>
</dbReference>
<keyword evidence="3" id="KW-0326">Glycosidase</keyword>
<accession>A0A1Y2M7I7</accession>
<dbReference type="Gene3D" id="2.60.40.10">
    <property type="entry name" value="Immunoglobulins"/>
    <property type="match status" value="1"/>
</dbReference>
<dbReference type="EMBL" id="KZ107840">
    <property type="protein sequence ID" value="OSS52075.1"/>
    <property type="molecule type" value="Genomic_DNA"/>
</dbReference>
<dbReference type="AlphaFoldDB" id="A0A1Y2M7I7"/>
<gene>
    <name evidence="8" type="ORF">B5807_03711</name>
</gene>
<comment type="similarity">
    <text evidence="1">Belongs to the glycosyl hydrolase 2 family.</text>
</comment>
<dbReference type="InterPro" id="IPR051913">
    <property type="entry name" value="GH2_Domain-Containing"/>
</dbReference>
<dbReference type="InterPro" id="IPR006102">
    <property type="entry name" value="Ig-like_GH2"/>
</dbReference>
<dbReference type="InterPro" id="IPR017853">
    <property type="entry name" value="GH"/>
</dbReference>